<reference evidence="4" key="3">
    <citation type="submission" date="2025-08" db="UniProtKB">
        <authorList>
            <consortium name="RefSeq"/>
        </authorList>
    </citation>
    <scope>IDENTIFICATION</scope>
    <source>
        <tissue evidence="4">Whole organism</tissue>
    </source>
</reference>
<dbReference type="Pfam" id="PF23090">
    <property type="entry name" value="MBTPS1_4th"/>
    <property type="match status" value="2"/>
</dbReference>
<dbReference type="Proteomes" id="UP000694904">
    <property type="component" value="Chromosome 4"/>
</dbReference>
<name>A0ABM1P0T4_DROAR</name>
<reference evidence="3" key="1">
    <citation type="journal article" date="1997" name="Nucleic Acids Res.">
        <title>tRNAscan-SE: a program for improved detection of transfer RNA genes in genomic sequence.</title>
        <authorList>
            <person name="Lowe T.M."/>
            <person name="Eddy S.R."/>
        </authorList>
    </citation>
    <scope>NUCLEOTIDE SEQUENCE [LARGE SCALE GENOMIC DNA]</scope>
</reference>
<evidence type="ECO:0000313" key="3">
    <source>
        <dbReference type="Proteomes" id="UP000694904"/>
    </source>
</evidence>
<keyword evidence="4" id="KW-0378">Hydrolase</keyword>
<feature type="domain" description="MBTPS1 fourth" evidence="2">
    <location>
        <begin position="151"/>
        <end position="194"/>
    </location>
</feature>
<reference evidence="3" key="2">
    <citation type="journal article" date="2016" name="G3 (Bethesda)">
        <title>Genome Evolution in Three Species of Cactophilic Drosophila.</title>
        <authorList>
            <person name="Sanchez-Flores A."/>
            <person name="Penazola F."/>
            <person name="Carpinteyro-Ponce J."/>
            <person name="Nazario-Yepiz N."/>
            <person name="Abreu-Goodger C."/>
            <person name="Machado C.A."/>
            <person name="Markow T.A."/>
        </authorList>
    </citation>
    <scope>NUCLEOTIDE SEQUENCE [LARGE SCALE GENOMIC DNA]</scope>
</reference>
<keyword evidence="3" id="KW-1185">Reference proteome</keyword>
<feature type="domain" description="MBTPS1 fourth" evidence="2">
    <location>
        <begin position="1"/>
        <end position="110"/>
    </location>
</feature>
<keyword evidence="1" id="KW-0472">Membrane</keyword>
<dbReference type="GO" id="GO:0006508">
    <property type="term" value="P:proteolysis"/>
    <property type="evidence" value="ECO:0007669"/>
    <property type="project" value="UniProtKB-KW"/>
</dbReference>
<keyword evidence="1" id="KW-1133">Transmembrane helix</keyword>
<sequence>MRHIKFFDENSRQWWIPDTGGANIPALNDLLRPFDISFGDFVGEGHFKLGDHSMYYASGATLKTFPNNRDDVVIGTNLNDQGASIITNGKSQNIYAKQFLPIMGLFQTNSNGRFLNKTKNRRDPPANESIKDWDVPFNHSILENRNLFSATVTGRIAVFGDSNCLDSSHMEKACFWLLTTILDFAMNSHKSMLLDNLNRISEFREMKETALPIRMPGSNLKKFSLVVRHKKKFILQCEKLDWIVATTLAISPTLELDVDRIEGNQNNNIIANLNTELAKITWNNDKYVSDQIDNNIKISVLFMITLSLTVIIVFILFLKGKIGFSSFK</sequence>
<accession>A0ABM1P0T4</accession>
<evidence type="ECO:0000313" key="4">
    <source>
        <dbReference type="RefSeq" id="XP_017860820.1"/>
    </source>
</evidence>
<keyword evidence="1" id="KW-0812">Transmembrane</keyword>
<evidence type="ECO:0000256" key="1">
    <source>
        <dbReference type="SAM" id="Phobius"/>
    </source>
</evidence>
<dbReference type="InterPro" id="IPR057032">
    <property type="entry name" value="MBTPS1_4th"/>
</dbReference>
<keyword evidence="4" id="KW-0645">Protease</keyword>
<dbReference type="GeneID" id="108612448"/>
<evidence type="ECO:0000259" key="2">
    <source>
        <dbReference type="Pfam" id="PF23090"/>
    </source>
</evidence>
<dbReference type="GO" id="GO:0008233">
    <property type="term" value="F:peptidase activity"/>
    <property type="evidence" value="ECO:0007669"/>
    <property type="project" value="UniProtKB-KW"/>
</dbReference>
<protein>
    <submittedName>
        <fullName evidence="4">Membrane-bound transcription factor site-1 protease</fullName>
    </submittedName>
</protein>
<proteinExistence type="predicted"/>
<feature type="transmembrane region" description="Helical" evidence="1">
    <location>
        <begin position="298"/>
        <end position="318"/>
    </location>
</feature>
<gene>
    <name evidence="4" type="primary">LOC108612448</name>
</gene>
<dbReference type="RefSeq" id="XP_017860820.1">
    <property type="nucleotide sequence ID" value="XM_018005331.1"/>
</dbReference>
<organism evidence="3 4">
    <name type="scientific">Drosophila arizonae</name>
    <name type="common">Fruit fly</name>
    <dbReference type="NCBI Taxonomy" id="7263"/>
    <lineage>
        <taxon>Eukaryota</taxon>
        <taxon>Metazoa</taxon>
        <taxon>Ecdysozoa</taxon>
        <taxon>Arthropoda</taxon>
        <taxon>Hexapoda</taxon>
        <taxon>Insecta</taxon>
        <taxon>Pterygota</taxon>
        <taxon>Neoptera</taxon>
        <taxon>Endopterygota</taxon>
        <taxon>Diptera</taxon>
        <taxon>Brachycera</taxon>
        <taxon>Muscomorpha</taxon>
        <taxon>Ephydroidea</taxon>
        <taxon>Drosophilidae</taxon>
        <taxon>Drosophila</taxon>
    </lineage>
</organism>